<reference evidence="1" key="2">
    <citation type="journal article" date="2020" name="Nat. Commun.">
        <title>Large-scale genome sequencing of mycorrhizal fungi provides insights into the early evolution of symbiotic traits.</title>
        <authorList>
            <person name="Miyauchi S."/>
            <person name="Kiss E."/>
            <person name="Kuo A."/>
            <person name="Drula E."/>
            <person name="Kohler A."/>
            <person name="Sanchez-Garcia M."/>
            <person name="Morin E."/>
            <person name="Andreopoulos B."/>
            <person name="Barry K.W."/>
            <person name="Bonito G."/>
            <person name="Buee M."/>
            <person name="Carver A."/>
            <person name="Chen C."/>
            <person name="Cichocki N."/>
            <person name="Clum A."/>
            <person name="Culley D."/>
            <person name="Crous P.W."/>
            <person name="Fauchery L."/>
            <person name="Girlanda M."/>
            <person name="Hayes R.D."/>
            <person name="Keri Z."/>
            <person name="LaButti K."/>
            <person name="Lipzen A."/>
            <person name="Lombard V."/>
            <person name="Magnuson J."/>
            <person name="Maillard F."/>
            <person name="Murat C."/>
            <person name="Nolan M."/>
            <person name="Ohm R.A."/>
            <person name="Pangilinan J."/>
            <person name="Pereira M.F."/>
            <person name="Perotto S."/>
            <person name="Peter M."/>
            <person name="Pfister S."/>
            <person name="Riley R."/>
            <person name="Sitrit Y."/>
            <person name="Stielow J.B."/>
            <person name="Szollosi G."/>
            <person name="Zifcakova L."/>
            <person name="Stursova M."/>
            <person name="Spatafora J.W."/>
            <person name="Tedersoo L."/>
            <person name="Vaario L.M."/>
            <person name="Yamada A."/>
            <person name="Yan M."/>
            <person name="Wang P."/>
            <person name="Xu J."/>
            <person name="Bruns T."/>
            <person name="Baldrian P."/>
            <person name="Vilgalys R."/>
            <person name="Dunand C."/>
            <person name="Henrissat B."/>
            <person name="Grigoriev I.V."/>
            <person name="Hibbett D."/>
            <person name="Nagy L.G."/>
            <person name="Martin F.M."/>
        </authorList>
    </citation>
    <scope>NUCLEOTIDE SEQUENCE</scope>
    <source>
        <strain evidence="1">P2</strain>
    </source>
</reference>
<reference evidence="1" key="1">
    <citation type="submission" date="2019-10" db="EMBL/GenBank/DDBJ databases">
        <authorList>
            <consortium name="DOE Joint Genome Institute"/>
            <person name="Kuo A."/>
            <person name="Miyauchi S."/>
            <person name="Kiss E."/>
            <person name="Drula E."/>
            <person name="Kohler A."/>
            <person name="Sanchez-Garcia M."/>
            <person name="Andreopoulos B."/>
            <person name="Barry K.W."/>
            <person name="Bonito G."/>
            <person name="Buee M."/>
            <person name="Carver A."/>
            <person name="Chen C."/>
            <person name="Cichocki N."/>
            <person name="Clum A."/>
            <person name="Culley D."/>
            <person name="Crous P.W."/>
            <person name="Fauchery L."/>
            <person name="Girlanda M."/>
            <person name="Hayes R."/>
            <person name="Keri Z."/>
            <person name="Labutti K."/>
            <person name="Lipzen A."/>
            <person name="Lombard V."/>
            <person name="Magnuson J."/>
            <person name="Maillard F."/>
            <person name="Morin E."/>
            <person name="Murat C."/>
            <person name="Nolan M."/>
            <person name="Ohm R."/>
            <person name="Pangilinan J."/>
            <person name="Pereira M."/>
            <person name="Perotto S."/>
            <person name="Peter M."/>
            <person name="Riley R."/>
            <person name="Sitrit Y."/>
            <person name="Stielow B."/>
            <person name="Szollosi G."/>
            <person name="Zifcakova L."/>
            <person name="Stursova M."/>
            <person name="Spatafora J.W."/>
            <person name="Tedersoo L."/>
            <person name="Vaario L.-M."/>
            <person name="Yamada A."/>
            <person name="Yan M."/>
            <person name="Wang P."/>
            <person name="Xu J."/>
            <person name="Bruns T."/>
            <person name="Baldrian P."/>
            <person name="Vilgalys R."/>
            <person name="Henrissat B."/>
            <person name="Grigoriev I.V."/>
            <person name="Hibbett D."/>
            <person name="Nagy L.G."/>
            <person name="Martin F.M."/>
        </authorList>
    </citation>
    <scope>NUCLEOTIDE SEQUENCE</scope>
    <source>
        <strain evidence="1">P2</strain>
    </source>
</reference>
<comment type="caution">
    <text evidence="1">The sequence shown here is derived from an EMBL/GenBank/DDBJ whole genome shotgun (WGS) entry which is preliminary data.</text>
</comment>
<sequence length="1409" mass="158027">MNHPFDKKRKRSPKPSQKPNLLGIHTSVSAEPPGSREALDTSPDDQRSNKRSRTVFQDNTGEDEEPLASEVLISDIAVGGAEHGNDPTRQTTTDTREGEGGGRPAEASKVPEGDYKNTALTAATILSGISKEVADESGPLGPLKAVLRTVAAVYAYHQETVGIGKIEYLLSRVVALEERFYSRPDGVEEQRRRRELIREFGRIEGRLRSLSEKPGERQLTDHDQDDEEVSGLLEDLRGTICDYQMAQQMEMYDQACKLIDPAEASVLNNFRCAQGAEYRHGDRRGCLKGTRTTVLDGIELWTRDFGNPPVYWLNGLAGTGKSTIAQTIAERIFADGQLGASFFCSRDFEDRRDLHFIFPTLAVQLARRYTEFRSIFVPLVRSDPAIAYESLYNQMNKLIVKPLEKSAISTMIVIDALDECKDEEPASAILTVLGQFVSKVPKVKFFLTGRPEPRIREGFRISLLAEATDVFVLHEVEPSRVDSDVRLFFRHGFLGIAGRRGGLDGWPTKEQLDVLCERAAGLFVYAMATIKFIDHRNNNPRKQLDRLLQLPKSTVYEGMTRFKPNATLDSLYMSILQEAFGDDYPADDPKVRSVLGAVILAANPLSPSAIGTLLGFDTEDVLPLLSSIHSLLTLQEDTNQPVRPFHKSFPDFIVDPTRCINERFRVSPPGHHPELLVGCLNLMNRTLEKNMCKLPDTVTNSEVPDLRERTERYIDPALQYACKSWHKHLVDEHTVRTPMITSAFHRFLENKFLFWLEVLSVLGATREAVDALDLVTKWLEASPTLELANDCFRFATGLFEVIEESAPHIYHSALLLSPQKSMVRKLYERHANPMARIVHGLSVSWDPAIVTMGYCCMAAAWSPCGRFIATSDGTSRTEIRDAGTLKRLTILEFPEGQTEDLAFSPDSRLLMSYKYRPAKLISWDLQTGVMVSAISPEQWDDDTWCHSITYSTCGTVFGVLIRRLDTFTIRTYNVHSGTHGYSHPVEGKVVGDIWTHSGCLRFATIKSGSITAWEVGFASGNTPTEVESLPLPDDFPRSISSHSFHPTLFRLAFTHSKKIFVWDARHSKFLLNEDAKDPYGTSFSSDGHFFIYGIIFSAIYLWKESPAGYILHRKLNHETGVKNPLMSPNGQSIFLSDWRTIRLWRSMDPSTSFSRKQPRWGFIVEFSPDETLAAVAWDEGETITVFDLKSGDPLSTIDTGMQVRSQRAAGNTVVAFGDDKVVTWNLPAWGHVLNPKANVSDSIQTVTTRCPGLDSVQSVSISPDLHRVVIAEDTSLHLHDVPTGQCLASVPIHEKRFRRPWFTSDGRRVYIAGEGEVNGFTIVEDSESGVIKLEHLGPTNQPPSMPPWLSSRGYQIMDDGWILGVGGKRLLWLPPRWRSSLMTNRTWSGRFLALLHNRLPEVVILELEE</sequence>
<proteinExistence type="predicted"/>
<evidence type="ECO:0000313" key="1">
    <source>
        <dbReference type="EMBL" id="KAF9642792.1"/>
    </source>
</evidence>
<accession>A0ACB6YZR8</accession>
<dbReference type="EMBL" id="MU118357">
    <property type="protein sequence ID" value="KAF9642792.1"/>
    <property type="molecule type" value="Genomic_DNA"/>
</dbReference>
<organism evidence="1 2">
    <name type="scientific">Thelephora ganbajun</name>
    <name type="common">Ganba fungus</name>
    <dbReference type="NCBI Taxonomy" id="370292"/>
    <lineage>
        <taxon>Eukaryota</taxon>
        <taxon>Fungi</taxon>
        <taxon>Dikarya</taxon>
        <taxon>Basidiomycota</taxon>
        <taxon>Agaricomycotina</taxon>
        <taxon>Agaricomycetes</taxon>
        <taxon>Thelephorales</taxon>
        <taxon>Thelephoraceae</taxon>
        <taxon>Thelephora</taxon>
    </lineage>
</organism>
<name>A0ACB6YZR8_THEGA</name>
<keyword evidence="2" id="KW-1185">Reference proteome</keyword>
<protein>
    <submittedName>
        <fullName evidence="1">Uncharacterized protein</fullName>
    </submittedName>
</protein>
<gene>
    <name evidence="1" type="ORF">BDM02DRAFT_1875568</name>
</gene>
<evidence type="ECO:0000313" key="2">
    <source>
        <dbReference type="Proteomes" id="UP000886501"/>
    </source>
</evidence>
<dbReference type="Proteomes" id="UP000886501">
    <property type="component" value="Unassembled WGS sequence"/>
</dbReference>